<evidence type="ECO:0000256" key="2">
    <source>
        <dbReference type="ARBA" id="ARBA00022448"/>
    </source>
</evidence>
<accession>A0ABS2WJB1</accession>
<comment type="subcellular location">
    <subcellularLocation>
        <location evidence="1">Cell membrane</location>
        <topology evidence="1">Multi-pass membrane protein</topology>
    </subcellularLocation>
</comment>
<keyword evidence="4 7" id="KW-0812">Transmembrane</keyword>
<dbReference type="Gene3D" id="1.20.1250.20">
    <property type="entry name" value="MFS general substrate transporter like domains"/>
    <property type="match status" value="1"/>
</dbReference>
<dbReference type="InterPro" id="IPR011701">
    <property type="entry name" value="MFS"/>
</dbReference>
<proteinExistence type="predicted"/>
<sequence length="403" mass="43225">MKDFRRFHPIAWAVLIGTVFVTIAKTMSVPFLAIYLSQQTDLSPGMIGMVIGLGPLASTVGGLIGGTLSDRFGRKTVMIISLFGMSLVFVGYSYTVHPVLLALLSIANGLCGSFFDPVSKALLADVTEKELRVRIFSLHYLSINVGHAIGPLIGAGAGLSGGVSPFLITAIVYFLYPIVLLGMLNRFGVKRIETEETGRVALFASLRVLTRDRALKWLVLGGVLSMTVHGQMSVTLSQHLEQSMPNAVWLFSVLLSVNSLVVIIGQVPLGRWVEKKEPLTGVLGGSILLAVGEVGFAFSSGWAAYMLSMILFTIGEVLLVPSEYALIDRITPEGMRGTYYGGVTLSNLGNFLGPWVGSMVLGAFGGTAMFLMYGLIALVGIFFYRRGLLAYHTKTEKGSVGLG</sequence>
<dbReference type="PANTHER" id="PTHR43414">
    <property type="entry name" value="MULTIDRUG RESISTANCE PROTEIN MDTG"/>
    <property type="match status" value="1"/>
</dbReference>
<organism evidence="9 10">
    <name type="scientific">Polycladomyces zharkentensis</name>
    <dbReference type="NCBI Taxonomy" id="2807616"/>
    <lineage>
        <taxon>Bacteria</taxon>
        <taxon>Bacillati</taxon>
        <taxon>Bacillota</taxon>
        <taxon>Bacilli</taxon>
        <taxon>Bacillales</taxon>
        <taxon>Thermoactinomycetaceae</taxon>
        <taxon>Polycladomyces</taxon>
    </lineage>
</organism>
<dbReference type="EMBL" id="JAFHAP010000008">
    <property type="protein sequence ID" value="MBN2909563.1"/>
    <property type="molecule type" value="Genomic_DNA"/>
</dbReference>
<name>A0ABS2WJB1_9BACL</name>
<keyword evidence="10" id="KW-1185">Reference proteome</keyword>
<keyword evidence="6 7" id="KW-0472">Membrane</keyword>
<feature type="transmembrane region" description="Helical" evidence="7">
    <location>
        <begin position="42"/>
        <end position="64"/>
    </location>
</feature>
<feature type="transmembrane region" description="Helical" evidence="7">
    <location>
        <begin position="363"/>
        <end position="384"/>
    </location>
</feature>
<protein>
    <submittedName>
        <fullName evidence="9">MFS transporter</fullName>
    </submittedName>
</protein>
<evidence type="ECO:0000313" key="9">
    <source>
        <dbReference type="EMBL" id="MBN2909563.1"/>
    </source>
</evidence>
<dbReference type="InterPro" id="IPR020846">
    <property type="entry name" value="MFS_dom"/>
</dbReference>
<dbReference type="PROSITE" id="PS50850">
    <property type="entry name" value="MFS"/>
    <property type="match status" value="1"/>
</dbReference>
<evidence type="ECO:0000313" key="10">
    <source>
        <dbReference type="Proteomes" id="UP001177120"/>
    </source>
</evidence>
<evidence type="ECO:0000256" key="1">
    <source>
        <dbReference type="ARBA" id="ARBA00004651"/>
    </source>
</evidence>
<dbReference type="PROSITE" id="PS00216">
    <property type="entry name" value="SUGAR_TRANSPORT_1"/>
    <property type="match status" value="1"/>
</dbReference>
<feature type="transmembrane region" description="Helical" evidence="7">
    <location>
        <begin position="248"/>
        <end position="267"/>
    </location>
</feature>
<feature type="transmembrane region" description="Helical" evidence="7">
    <location>
        <begin position="135"/>
        <end position="157"/>
    </location>
</feature>
<dbReference type="InterPro" id="IPR005829">
    <property type="entry name" value="Sugar_transporter_CS"/>
</dbReference>
<feature type="transmembrane region" description="Helical" evidence="7">
    <location>
        <begin position="217"/>
        <end position="236"/>
    </location>
</feature>
<reference evidence="9" key="1">
    <citation type="journal article" date="2024" name="Int. J. Syst. Evol. Microbiol.">
        <title>Polycladomyces zharkentensis sp. nov., a novel thermophilic cellulose- and starch-degrading member of the Bacillota from a geothermal aquifer in Kazakhstan.</title>
        <authorList>
            <person name="Mashzhan A."/>
            <person name="Kistaubayeva A."/>
            <person name="Javier-Lopez R."/>
            <person name="Bissenova U."/>
            <person name="Bissenbay A."/>
            <person name="Birkeland N.K."/>
        </authorList>
    </citation>
    <scope>NUCLEOTIDE SEQUENCE</scope>
    <source>
        <strain evidence="9">ZKZ2T</strain>
    </source>
</reference>
<evidence type="ECO:0000256" key="7">
    <source>
        <dbReference type="SAM" id="Phobius"/>
    </source>
</evidence>
<dbReference type="Proteomes" id="UP001177120">
    <property type="component" value="Unassembled WGS sequence"/>
</dbReference>
<evidence type="ECO:0000256" key="4">
    <source>
        <dbReference type="ARBA" id="ARBA00022692"/>
    </source>
</evidence>
<dbReference type="PANTHER" id="PTHR43414:SF1">
    <property type="entry name" value="PEPTIDE PERMEASE"/>
    <property type="match status" value="1"/>
</dbReference>
<keyword evidence="5 7" id="KW-1133">Transmembrane helix</keyword>
<keyword evidence="2" id="KW-0813">Transport</keyword>
<dbReference type="CDD" id="cd17329">
    <property type="entry name" value="MFS_MdtH_MDR_like"/>
    <property type="match status" value="1"/>
</dbReference>
<dbReference type="InterPro" id="IPR036259">
    <property type="entry name" value="MFS_trans_sf"/>
</dbReference>
<dbReference type="RefSeq" id="WP_205494751.1">
    <property type="nucleotide sequence ID" value="NZ_JAFHAP010000008.1"/>
</dbReference>
<evidence type="ECO:0000256" key="3">
    <source>
        <dbReference type="ARBA" id="ARBA00022475"/>
    </source>
</evidence>
<feature type="transmembrane region" description="Helical" evidence="7">
    <location>
        <begin position="163"/>
        <end position="184"/>
    </location>
</feature>
<evidence type="ECO:0000256" key="5">
    <source>
        <dbReference type="ARBA" id="ARBA00022989"/>
    </source>
</evidence>
<feature type="transmembrane region" description="Helical" evidence="7">
    <location>
        <begin position="279"/>
        <end position="298"/>
    </location>
</feature>
<feature type="transmembrane region" description="Helical" evidence="7">
    <location>
        <begin position="76"/>
        <end position="94"/>
    </location>
</feature>
<evidence type="ECO:0000259" key="8">
    <source>
        <dbReference type="PROSITE" id="PS50850"/>
    </source>
</evidence>
<comment type="caution">
    <text evidence="9">The sequence shown here is derived from an EMBL/GenBank/DDBJ whole genome shotgun (WGS) entry which is preliminary data.</text>
</comment>
<evidence type="ECO:0000256" key="6">
    <source>
        <dbReference type="ARBA" id="ARBA00023136"/>
    </source>
</evidence>
<gene>
    <name evidence="9" type="ORF">JQC72_08485</name>
</gene>
<dbReference type="Pfam" id="PF07690">
    <property type="entry name" value="MFS_1"/>
    <property type="match status" value="1"/>
</dbReference>
<feature type="transmembrane region" description="Helical" evidence="7">
    <location>
        <begin position="12"/>
        <end position="36"/>
    </location>
</feature>
<feature type="domain" description="Major facilitator superfamily (MFS) profile" evidence="8">
    <location>
        <begin position="10"/>
        <end position="392"/>
    </location>
</feature>
<keyword evidence="3" id="KW-1003">Cell membrane</keyword>
<dbReference type="SUPFAM" id="SSF103473">
    <property type="entry name" value="MFS general substrate transporter"/>
    <property type="match status" value="1"/>
</dbReference>
<feature type="transmembrane region" description="Helical" evidence="7">
    <location>
        <begin position="100"/>
        <end position="123"/>
    </location>
</feature>